<keyword evidence="2" id="KW-1133">Transmembrane helix</keyword>
<evidence type="ECO:0000256" key="1">
    <source>
        <dbReference type="SAM" id="MobiDB-lite"/>
    </source>
</evidence>
<protein>
    <submittedName>
        <fullName evidence="3">Uncharacterized protein</fullName>
    </submittedName>
</protein>
<dbReference type="OrthoDB" id="8964543at2759"/>
<feature type="transmembrane region" description="Helical" evidence="2">
    <location>
        <begin position="181"/>
        <end position="214"/>
    </location>
</feature>
<keyword evidence="2" id="KW-0472">Membrane</keyword>
<keyword evidence="2" id="KW-0812">Transmembrane</keyword>
<feature type="region of interest" description="Disordered" evidence="1">
    <location>
        <begin position="46"/>
        <end position="74"/>
    </location>
</feature>
<accession>A0A7J5ZFE0</accession>
<reference evidence="3 4" key="1">
    <citation type="submission" date="2020-03" db="EMBL/GenBank/DDBJ databases">
        <title>Dissostichus mawsoni Genome sequencing and assembly.</title>
        <authorList>
            <person name="Park H."/>
        </authorList>
    </citation>
    <scope>NUCLEOTIDE SEQUENCE [LARGE SCALE GENOMIC DNA]</scope>
    <source>
        <strain evidence="3">DM0001</strain>
        <tissue evidence="3">Muscle</tissue>
    </source>
</reference>
<evidence type="ECO:0000256" key="2">
    <source>
        <dbReference type="SAM" id="Phobius"/>
    </source>
</evidence>
<feature type="region of interest" description="Disordered" evidence="1">
    <location>
        <begin position="90"/>
        <end position="130"/>
    </location>
</feature>
<comment type="caution">
    <text evidence="3">The sequence shown here is derived from an EMBL/GenBank/DDBJ whole genome shotgun (WGS) entry which is preliminary data.</text>
</comment>
<feature type="region of interest" description="Disordered" evidence="1">
    <location>
        <begin position="301"/>
        <end position="320"/>
    </location>
</feature>
<feature type="compositionally biased region" description="Polar residues" evidence="1">
    <location>
        <begin position="90"/>
        <end position="105"/>
    </location>
</feature>
<organism evidence="3 4">
    <name type="scientific">Dissostichus mawsoni</name>
    <name type="common">Antarctic cod</name>
    <dbReference type="NCBI Taxonomy" id="36200"/>
    <lineage>
        <taxon>Eukaryota</taxon>
        <taxon>Metazoa</taxon>
        <taxon>Chordata</taxon>
        <taxon>Craniata</taxon>
        <taxon>Vertebrata</taxon>
        <taxon>Euteleostomi</taxon>
        <taxon>Actinopterygii</taxon>
        <taxon>Neopterygii</taxon>
        <taxon>Teleostei</taxon>
        <taxon>Neoteleostei</taxon>
        <taxon>Acanthomorphata</taxon>
        <taxon>Eupercaria</taxon>
        <taxon>Perciformes</taxon>
        <taxon>Notothenioidei</taxon>
        <taxon>Nototheniidae</taxon>
        <taxon>Dissostichus</taxon>
    </lineage>
</organism>
<name>A0A7J5ZFE0_DISMA</name>
<dbReference type="AlphaFoldDB" id="A0A7J5ZFE0"/>
<evidence type="ECO:0000313" key="3">
    <source>
        <dbReference type="EMBL" id="KAF3859729.1"/>
    </source>
</evidence>
<keyword evidence="4" id="KW-1185">Reference proteome</keyword>
<feature type="transmembrane region" description="Helical" evidence="2">
    <location>
        <begin position="220"/>
        <end position="248"/>
    </location>
</feature>
<gene>
    <name evidence="3" type="ORF">F7725_022128</name>
</gene>
<dbReference type="Proteomes" id="UP000518266">
    <property type="component" value="Unassembled WGS sequence"/>
</dbReference>
<proteinExistence type="predicted"/>
<feature type="transmembrane region" description="Helical" evidence="2">
    <location>
        <begin position="255"/>
        <end position="273"/>
    </location>
</feature>
<evidence type="ECO:0000313" key="4">
    <source>
        <dbReference type="Proteomes" id="UP000518266"/>
    </source>
</evidence>
<dbReference type="EMBL" id="JAAKFY010000003">
    <property type="protein sequence ID" value="KAF3859729.1"/>
    <property type="molecule type" value="Genomic_DNA"/>
</dbReference>
<sequence length="320" mass="32992">MSLSPEAVQGAALPLQSIHHIHGGHLLPLGVLGVGDGITDHVLQETPSAHRGSPRRSDRDTLHSAAASQTADGGLGDALDVITEHFTTGSHTVEQSAPAHQTGSHTVERSAPAHQTGSHTHSLDVGQHASLSDGHSSQQLVQLLVVADGELQVAGDDTGLLVVPGGVSSQLQDLSAGLTTFFTAFLGVTVFLGVGAFLGAAFLAATFFFGLFVIFFTGDFLAAVAGFFAFLGVNAFLAAGFLAAGFFAAATAAGFLALAAGFFATFLGFSAALKEPLAPDPLTCTSDPFSSNLFTARLIPERPAPSSEPGKKYLYGPWRR</sequence>